<feature type="domain" description="Rad50/SbcC-type AAA" evidence="2">
    <location>
        <begin position="5"/>
        <end position="272"/>
    </location>
</feature>
<dbReference type="PANTHER" id="PTHR41259:SF1">
    <property type="entry name" value="DOUBLE-STRAND BREAK REPAIR RAD50 ATPASE, PUTATIVE-RELATED"/>
    <property type="match status" value="1"/>
</dbReference>
<feature type="coiled-coil region" evidence="1">
    <location>
        <begin position="567"/>
        <end position="638"/>
    </location>
</feature>
<gene>
    <name evidence="3" type="ORF">JYP53_04370</name>
</gene>
<dbReference type="EMBL" id="JAFKDB010000008">
    <property type="protein sequence ID" value="MBN7769140.1"/>
    <property type="molecule type" value="Genomic_DNA"/>
</dbReference>
<evidence type="ECO:0000259" key="2">
    <source>
        <dbReference type="Pfam" id="PF13476"/>
    </source>
</evidence>
<keyword evidence="1" id="KW-0175">Coiled coil</keyword>
<feature type="coiled-coil region" evidence="1">
    <location>
        <begin position="698"/>
        <end position="732"/>
    </location>
</feature>
<reference evidence="3 4" key="1">
    <citation type="submission" date="2021-02" db="EMBL/GenBank/DDBJ databases">
        <title>PHA producing bacteria isolated from coastal sediment in Guangdong, Shenzhen.</title>
        <authorList>
            <person name="Zheng W."/>
            <person name="Yu S."/>
            <person name="Huang Y."/>
        </authorList>
    </citation>
    <scope>NUCLEOTIDE SEQUENCE [LARGE SCALE GENOMIC DNA]</scope>
    <source>
        <strain evidence="3 4">TN21-5</strain>
    </source>
</reference>
<comment type="caution">
    <text evidence="3">The sequence shown here is derived from an EMBL/GenBank/DDBJ whole genome shotgun (WGS) entry which is preliminary data.</text>
</comment>
<dbReference type="Pfam" id="PF13476">
    <property type="entry name" value="AAA_23"/>
    <property type="match status" value="1"/>
</dbReference>
<organism evidence="3 4">
    <name type="scientific">Marinobacter daepoensis</name>
    <dbReference type="NCBI Taxonomy" id="262077"/>
    <lineage>
        <taxon>Bacteria</taxon>
        <taxon>Pseudomonadati</taxon>
        <taxon>Pseudomonadota</taxon>
        <taxon>Gammaproteobacteria</taxon>
        <taxon>Pseudomonadales</taxon>
        <taxon>Marinobacteraceae</taxon>
        <taxon>Marinobacter</taxon>
    </lineage>
</organism>
<evidence type="ECO:0000256" key="1">
    <source>
        <dbReference type="SAM" id="Coils"/>
    </source>
</evidence>
<keyword evidence="4" id="KW-1185">Reference proteome</keyword>
<sequence>MKLQRLRVEQVRQFRAPFVLNDLNPGLNLIHGPNESGKSTLVRAIRAAFFERYRSKSVQDLCPWGDSSAAPTVELEFEHQGTQWRLIKSFLKRTRCDLTIGGDSFSEDEAEERVAELLGYEYSKKGGSKAAHWGIPGLLWVEQGTGQDIEQAVEHAGDHLQSALNTLVGEVASSGGDAVIDKVTAERGALLTRTGQPTGEYRQLGEAREGYQEAVNDLESRVAQYQQQVDRLQAVTQEFQKHQQERPWDKAQTSLEEAQARLAGIQQLEQQQQRELETLGHLEQQHELTAQNLAQMKRAGEQLAERREALEMAEQRLRTTESQSNTVTGELVAATEAYNAAARQLTAARAQDQRARLVREKEQAAQRKQTLSEQLEKARTYQVQLNEALKQSQENRIDVEAVAELKRSDRALREARIRSEAIASRLSWALEPGVLASLDDHPITGDGAEQLLDRARLRIAGVGTFDITPGGDQLADTRRTLAEREQSVQAQLDKLSVPSPEDAEERKARFEAAEQRRMHAEDLLRSVAPSGIEVLGVAQAEAASELEALEKRLGTAPEVVKANVPALAEAEVEFSRAESRLKAAERAEREYQTLLLTRRQARDNAHSEWHRLDREFQSNEHQKKLAGLEERFGALSAEKREKAGRVERRKEQIRQARPDILRQDIDRFEKTIQHLHDTQVAREREMREIKVRLEAWGAEGLEEQLSEARVGLEQCNRRYQELSRRARALDLLLSLLVDQRQALTRRLQAPLQKHLDHYVSLLFPEARLEVDEQLQPGRFSRGRELGHVGELSFGAREQMGLISRLAYADLLLEADRPTLIMLDDTLVHSDQSRLDAMKRILFDAARRHQILLFTCHPEKWQDLGVAPVDIEHLKKSPPTLA</sequence>
<protein>
    <submittedName>
        <fullName evidence="3">AAA family ATPase</fullName>
    </submittedName>
</protein>
<dbReference type="InterPro" id="IPR038729">
    <property type="entry name" value="Rad50/SbcC_AAA"/>
</dbReference>
<name>A0ABS3BB97_9GAMM</name>
<dbReference type="RefSeq" id="WP_206556827.1">
    <property type="nucleotide sequence ID" value="NZ_JAFKDB010000008.1"/>
</dbReference>
<feature type="coiled-coil region" evidence="1">
    <location>
        <begin position="201"/>
        <end position="323"/>
    </location>
</feature>
<accession>A0ABS3BB97</accession>
<dbReference type="PANTHER" id="PTHR41259">
    <property type="entry name" value="DOUBLE-STRAND BREAK REPAIR RAD50 ATPASE, PUTATIVE-RELATED"/>
    <property type="match status" value="1"/>
</dbReference>
<evidence type="ECO:0000313" key="3">
    <source>
        <dbReference type="EMBL" id="MBN7769140.1"/>
    </source>
</evidence>
<evidence type="ECO:0000313" key="4">
    <source>
        <dbReference type="Proteomes" id="UP000664344"/>
    </source>
</evidence>
<dbReference type="Gene3D" id="3.40.50.300">
    <property type="entry name" value="P-loop containing nucleotide triphosphate hydrolases"/>
    <property type="match status" value="2"/>
</dbReference>
<feature type="coiled-coil region" evidence="1">
    <location>
        <begin position="347"/>
        <end position="391"/>
    </location>
</feature>
<dbReference type="SUPFAM" id="SSF52540">
    <property type="entry name" value="P-loop containing nucleoside triphosphate hydrolases"/>
    <property type="match status" value="1"/>
</dbReference>
<dbReference type="Proteomes" id="UP000664344">
    <property type="component" value="Unassembled WGS sequence"/>
</dbReference>
<dbReference type="InterPro" id="IPR027417">
    <property type="entry name" value="P-loop_NTPase"/>
</dbReference>
<proteinExistence type="predicted"/>